<proteinExistence type="inferred from homology"/>
<evidence type="ECO:0000256" key="5">
    <source>
        <dbReference type="ARBA" id="ARBA00022842"/>
    </source>
</evidence>
<keyword evidence="2" id="KW-0819">tRNA processing</keyword>
<gene>
    <name evidence="10" type="ORF">JJQ90_21695</name>
</gene>
<evidence type="ECO:0000256" key="6">
    <source>
        <dbReference type="RuleBase" id="RU003953"/>
    </source>
</evidence>
<keyword evidence="6" id="KW-0694">RNA-binding</keyword>
<evidence type="ECO:0000256" key="3">
    <source>
        <dbReference type="ARBA" id="ARBA00022695"/>
    </source>
</evidence>
<name>A0ABS6HC88_9PROT</name>
<evidence type="ECO:0000256" key="4">
    <source>
        <dbReference type="ARBA" id="ARBA00022723"/>
    </source>
</evidence>
<keyword evidence="11" id="KW-1185">Reference proteome</keyword>
<dbReference type="CDD" id="cd05398">
    <property type="entry name" value="NT_ClassII-CCAase"/>
    <property type="match status" value="1"/>
</dbReference>
<evidence type="ECO:0000256" key="2">
    <source>
        <dbReference type="ARBA" id="ARBA00022694"/>
    </source>
</evidence>
<dbReference type="EMBL" id="JAERQM010000007">
    <property type="protein sequence ID" value="MBU8546350.1"/>
    <property type="molecule type" value="Genomic_DNA"/>
</dbReference>
<comment type="caution">
    <text evidence="10">The sequence shown here is derived from an EMBL/GenBank/DDBJ whole genome shotgun (WGS) entry which is preliminary data.</text>
</comment>
<evidence type="ECO:0000313" key="11">
    <source>
        <dbReference type="Proteomes" id="UP000689967"/>
    </source>
</evidence>
<dbReference type="PANTHER" id="PTHR46173:SF1">
    <property type="entry name" value="CCA TRNA NUCLEOTIDYLTRANSFERASE 1, MITOCHONDRIAL"/>
    <property type="match status" value="1"/>
</dbReference>
<accession>A0ABS6HC88</accession>
<organism evidence="10 11">
    <name type="scientific">Falsiroseomonas oleicola</name>
    <dbReference type="NCBI Taxonomy" id="2801474"/>
    <lineage>
        <taxon>Bacteria</taxon>
        <taxon>Pseudomonadati</taxon>
        <taxon>Pseudomonadota</taxon>
        <taxon>Alphaproteobacteria</taxon>
        <taxon>Acetobacterales</taxon>
        <taxon>Roseomonadaceae</taxon>
        <taxon>Falsiroseomonas</taxon>
    </lineage>
</organism>
<keyword evidence="3" id="KW-0548">Nucleotidyltransferase</keyword>
<evidence type="ECO:0000313" key="10">
    <source>
        <dbReference type="EMBL" id="MBU8546350.1"/>
    </source>
</evidence>
<evidence type="ECO:0000256" key="1">
    <source>
        <dbReference type="ARBA" id="ARBA00001946"/>
    </source>
</evidence>
<dbReference type="Pfam" id="PF12627">
    <property type="entry name" value="PolyA_pol_RNAbd"/>
    <property type="match status" value="1"/>
</dbReference>
<dbReference type="InterPro" id="IPR050264">
    <property type="entry name" value="Bact_CCA-adding_enz_type3_sf"/>
</dbReference>
<evidence type="ECO:0000256" key="7">
    <source>
        <dbReference type="SAM" id="MobiDB-lite"/>
    </source>
</evidence>
<sequence>MSDPPQDHLPPPAFLADPAPAAVLAALPGARAVGGCVRDALAGRAVHDVDVAAPFPPEVIAQRLREAGLKVFETGLAHGTVTAVLRHQPVEVTALRRDVVTDGRHAEVAWTTDWREDAARRDFTFNAMSMDARGHLWDFFGGRADLAAGRVRFVGDAATRLAEDFLRALRFFRFWARYGQGAPDAEALAAITAAVPGLVARVAPERIWMELKRLLEAPDPVGALELMAGVGLLAAVLPEGAEPGRLARMIPHGLPGDPLLRLAVLLPLSADVSAIARRLRLSGEERERLTVLRRIEAAPRPGDAMRGYHFRAWRAQVRAASRHVMPVEPLWVAQAELGGEGWAELRNRLSPDEADPEFPVQGRDLLARGVPPGPAMGQILGRLRQAWIDSDCTLDQQALLAQAKNPGTADGTAAPEGIAPRDAPGS</sequence>
<keyword evidence="5" id="KW-0460">Magnesium</keyword>
<feature type="domain" description="Poly A polymerase head" evidence="8">
    <location>
        <begin position="31"/>
        <end position="152"/>
    </location>
</feature>
<dbReference type="PANTHER" id="PTHR46173">
    <property type="entry name" value="CCA TRNA NUCLEOTIDYLTRANSFERASE 1, MITOCHONDRIAL"/>
    <property type="match status" value="1"/>
</dbReference>
<dbReference type="InterPro" id="IPR032828">
    <property type="entry name" value="PolyA_RNA-bd"/>
</dbReference>
<evidence type="ECO:0000259" key="8">
    <source>
        <dbReference type="Pfam" id="PF01743"/>
    </source>
</evidence>
<evidence type="ECO:0000259" key="9">
    <source>
        <dbReference type="Pfam" id="PF12627"/>
    </source>
</evidence>
<dbReference type="Proteomes" id="UP000689967">
    <property type="component" value="Unassembled WGS sequence"/>
</dbReference>
<feature type="region of interest" description="Disordered" evidence="7">
    <location>
        <begin position="403"/>
        <end position="426"/>
    </location>
</feature>
<comment type="similarity">
    <text evidence="6">Belongs to the tRNA nucleotidyltransferase/poly(A) polymerase family.</text>
</comment>
<dbReference type="RefSeq" id="WP_216878362.1">
    <property type="nucleotide sequence ID" value="NZ_JAERQM010000007.1"/>
</dbReference>
<comment type="cofactor">
    <cofactor evidence="1">
        <name>Mg(2+)</name>
        <dbReference type="ChEBI" id="CHEBI:18420"/>
    </cofactor>
</comment>
<feature type="domain" description="tRNA nucleotidyltransferase/poly(A) polymerase RNA and SrmB- binding" evidence="9">
    <location>
        <begin position="184"/>
        <end position="240"/>
    </location>
</feature>
<dbReference type="Pfam" id="PF01743">
    <property type="entry name" value="PolyA_pol"/>
    <property type="match status" value="1"/>
</dbReference>
<dbReference type="InterPro" id="IPR002646">
    <property type="entry name" value="PolA_pol_head_dom"/>
</dbReference>
<keyword evidence="4" id="KW-0479">Metal-binding</keyword>
<protein>
    <submittedName>
        <fullName evidence="10">CCA tRNA nucleotidyltransferase</fullName>
    </submittedName>
</protein>
<reference evidence="10 11" key="1">
    <citation type="submission" date="2021-01" db="EMBL/GenBank/DDBJ databases">
        <title>Roseomonas sp. nov, a bacterium isolated from an oil production mixture in Yumen Oilfield.</title>
        <authorList>
            <person name="Wu D."/>
        </authorList>
    </citation>
    <scope>NUCLEOTIDE SEQUENCE [LARGE SCALE GENOMIC DNA]</scope>
    <source>
        <strain evidence="10 11">ROY-5-3</strain>
    </source>
</reference>
<keyword evidence="6" id="KW-0808">Transferase</keyword>